<accession>A0A060DM35</accession>
<dbReference type="InterPro" id="IPR036513">
    <property type="entry name" value="STAS_dom_sf"/>
</dbReference>
<dbReference type="RefSeq" id="WP_051657882.1">
    <property type="nucleotide sequence ID" value="NZ_CP007793.1"/>
</dbReference>
<dbReference type="SUPFAM" id="SSF52091">
    <property type="entry name" value="SpoIIaa-like"/>
    <property type="match status" value="1"/>
</dbReference>
<sequence length="125" mass="13199">MRPTPSHSTVSLHPFATAQGGYGLRAVLSGRVDHAALPGLTPLLRRVAEARAVTLCVDLGRVEFLDSCGIGILLALRNAVLDHGGAIAFENHPPRIRRVLERSRIVALTDSPRIIDGGLALPAAA</sequence>
<dbReference type="Gene3D" id="3.30.750.24">
    <property type="entry name" value="STAS domain"/>
    <property type="match status" value="1"/>
</dbReference>
<dbReference type="AlphaFoldDB" id="A0A060DM35"/>
<evidence type="ECO:0000313" key="2">
    <source>
        <dbReference type="EMBL" id="AIB12113.1"/>
    </source>
</evidence>
<dbReference type="EMBL" id="CP007793">
    <property type="protein sequence ID" value="AIB12113.1"/>
    <property type="molecule type" value="Genomic_DNA"/>
</dbReference>
<dbReference type="InterPro" id="IPR002645">
    <property type="entry name" value="STAS_dom"/>
</dbReference>
<feature type="domain" description="STAS" evidence="1">
    <location>
        <begin position="28"/>
        <end position="105"/>
    </location>
</feature>
<evidence type="ECO:0000313" key="3">
    <source>
        <dbReference type="Proteomes" id="UP000027186"/>
    </source>
</evidence>
<dbReference type="Pfam" id="PF13466">
    <property type="entry name" value="STAS_2"/>
    <property type="match status" value="1"/>
</dbReference>
<dbReference type="PROSITE" id="PS50801">
    <property type="entry name" value="STAS"/>
    <property type="match status" value="1"/>
</dbReference>
<dbReference type="InterPro" id="IPR058548">
    <property type="entry name" value="MlaB-like_STAS"/>
</dbReference>
<dbReference type="Proteomes" id="UP000027186">
    <property type="component" value="Chromosome"/>
</dbReference>
<reference evidence="2 3" key="1">
    <citation type="journal article" date="2014" name="Genome Announc.">
        <title>Complete Genome Sequence of the Model Rhizosphere Strain Azospirillum brasilense Az39, Successfully Applied in Agriculture.</title>
        <authorList>
            <person name="Rivera D."/>
            <person name="Revale S."/>
            <person name="Molina R."/>
            <person name="Gualpa J."/>
            <person name="Puente M."/>
            <person name="Maroniche G."/>
            <person name="Paris G."/>
            <person name="Baker D."/>
            <person name="Clavijo B."/>
            <person name="McLay K."/>
            <person name="Spaepen S."/>
            <person name="Perticari A."/>
            <person name="Vazquez M."/>
            <person name="Wisniewski-Dye F."/>
            <person name="Watkins C."/>
            <person name="Martinez-Abarca F."/>
            <person name="Vanderleyden J."/>
            <person name="Cassan F."/>
        </authorList>
    </citation>
    <scope>NUCLEOTIDE SEQUENCE [LARGE SCALE GENOMIC DNA]</scope>
    <source>
        <strain evidence="2 3">Az39</strain>
    </source>
</reference>
<protein>
    <recommendedName>
        <fullName evidence="1">STAS domain-containing protein</fullName>
    </recommendedName>
</protein>
<dbReference type="CDD" id="cd07043">
    <property type="entry name" value="STAS_anti-anti-sigma_factors"/>
    <property type="match status" value="1"/>
</dbReference>
<evidence type="ECO:0000259" key="1">
    <source>
        <dbReference type="PROSITE" id="PS50801"/>
    </source>
</evidence>
<dbReference type="KEGG" id="abq:ABAZ39_08890"/>
<organism evidence="2 3">
    <name type="scientific">Azospirillum argentinense</name>
    <dbReference type="NCBI Taxonomy" id="2970906"/>
    <lineage>
        <taxon>Bacteria</taxon>
        <taxon>Pseudomonadati</taxon>
        <taxon>Pseudomonadota</taxon>
        <taxon>Alphaproteobacteria</taxon>
        <taxon>Rhodospirillales</taxon>
        <taxon>Azospirillaceae</taxon>
        <taxon>Azospirillum</taxon>
    </lineage>
</organism>
<dbReference type="PANTHER" id="PTHR33495:SF2">
    <property type="entry name" value="ANTI-SIGMA FACTOR ANTAGONIST TM_1081-RELATED"/>
    <property type="match status" value="1"/>
</dbReference>
<name>A0A060DM35_9PROT</name>
<dbReference type="GO" id="GO:0043856">
    <property type="term" value="F:anti-sigma factor antagonist activity"/>
    <property type="evidence" value="ECO:0007669"/>
    <property type="project" value="TreeGrafter"/>
</dbReference>
<proteinExistence type="predicted"/>
<gene>
    <name evidence="2" type="ORF">ABAZ39_08890</name>
</gene>
<dbReference type="PANTHER" id="PTHR33495">
    <property type="entry name" value="ANTI-SIGMA FACTOR ANTAGONIST TM_1081-RELATED-RELATED"/>
    <property type="match status" value="1"/>
</dbReference>